<evidence type="ECO:0000256" key="1">
    <source>
        <dbReference type="SAM" id="MobiDB-lite"/>
    </source>
</evidence>
<proteinExistence type="predicted"/>
<feature type="non-terminal residue" evidence="3">
    <location>
        <position position="1"/>
    </location>
</feature>
<feature type="compositionally biased region" description="Acidic residues" evidence="1">
    <location>
        <begin position="212"/>
        <end position="245"/>
    </location>
</feature>
<gene>
    <name evidence="3" type="ORF">GMARGA_LOCUS41566</name>
</gene>
<feature type="compositionally biased region" description="Basic and acidic residues" evidence="1">
    <location>
        <begin position="246"/>
        <end position="263"/>
    </location>
</feature>
<evidence type="ECO:0000313" key="4">
    <source>
        <dbReference type="Proteomes" id="UP000789901"/>
    </source>
</evidence>
<evidence type="ECO:0000259" key="2">
    <source>
        <dbReference type="Pfam" id="PF03184"/>
    </source>
</evidence>
<reference evidence="3 4" key="1">
    <citation type="submission" date="2021-06" db="EMBL/GenBank/DDBJ databases">
        <authorList>
            <person name="Kallberg Y."/>
            <person name="Tangrot J."/>
            <person name="Rosling A."/>
        </authorList>
    </citation>
    <scope>NUCLEOTIDE SEQUENCE [LARGE SCALE GENOMIC DNA]</scope>
    <source>
        <strain evidence="3 4">120-4 pot B 10/14</strain>
    </source>
</reference>
<name>A0ABN7XD89_GIGMA</name>
<comment type="caution">
    <text evidence="3">The sequence shown here is derived from an EMBL/GenBank/DDBJ whole genome shotgun (WGS) entry which is preliminary data.</text>
</comment>
<protein>
    <submittedName>
        <fullName evidence="3">10234_t:CDS:1</fullName>
    </submittedName>
</protein>
<feature type="region of interest" description="Disordered" evidence="1">
    <location>
        <begin position="205"/>
        <end position="289"/>
    </location>
</feature>
<keyword evidence="4" id="KW-1185">Reference proteome</keyword>
<dbReference type="InterPro" id="IPR004875">
    <property type="entry name" value="DDE_SF_endonuclease_dom"/>
</dbReference>
<evidence type="ECO:0000313" key="3">
    <source>
        <dbReference type="EMBL" id="CAG8852745.1"/>
    </source>
</evidence>
<feature type="non-terminal residue" evidence="3">
    <location>
        <position position="289"/>
    </location>
</feature>
<feature type="domain" description="DDE-1" evidence="2">
    <location>
        <begin position="70"/>
        <end position="164"/>
    </location>
</feature>
<sequence length="289" mass="33293">TKIAQKLPEDLENQLLNFQRFVIRLRQQNKYPLGMIANINETPVYFDMAGSLIMNPKDAKTVHIRMTGNDKNRKLPPVIIFKGKVWPSSTAQPLAGITVWFQEKGWMDEEGIDKWIAYWNNNVQLARNSKAMLVLDSFSAHITDQAKALFRSENTDLAVIPGGLTMYRWVLNAWEDISEDITIRSFKKCGISNCLSRSEDHLIYELDKDSKEEDSDENDENSDENDEDSDENEDENSDETGDEDFDKNKYENSDENEGKYSGKDDEESNKNNNEFDDSDKSNNKINEYS</sequence>
<dbReference type="EMBL" id="CAJVQB010115733">
    <property type="protein sequence ID" value="CAG8852745.1"/>
    <property type="molecule type" value="Genomic_DNA"/>
</dbReference>
<organism evidence="3 4">
    <name type="scientific">Gigaspora margarita</name>
    <dbReference type="NCBI Taxonomy" id="4874"/>
    <lineage>
        <taxon>Eukaryota</taxon>
        <taxon>Fungi</taxon>
        <taxon>Fungi incertae sedis</taxon>
        <taxon>Mucoromycota</taxon>
        <taxon>Glomeromycotina</taxon>
        <taxon>Glomeromycetes</taxon>
        <taxon>Diversisporales</taxon>
        <taxon>Gigasporaceae</taxon>
        <taxon>Gigaspora</taxon>
    </lineage>
</organism>
<accession>A0ABN7XD89</accession>
<dbReference type="Proteomes" id="UP000789901">
    <property type="component" value="Unassembled WGS sequence"/>
</dbReference>
<dbReference type="Pfam" id="PF03184">
    <property type="entry name" value="DDE_1"/>
    <property type="match status" value="1"/>
</dbReference>